<dbReference type="SMART" id="SM01411">
    <property type="entry name" value="Ephrin_rec_like"/>
    <property type="match status" value="2"/>
</dbReference>
<dbReference type="InterPro" id="IPR011641">
    <property type="entry name" value="Tyr-kin_ephrin_A/B_rcpt-like"/>
</dbReference>
<organism evidence="4 5">
    <name type="scientific">Pristionchus entomophagus</name>
    <dbReference type="NCBI Taxonomy" id="358040"/>
    <lineage>
        <taxon>Eukaryota</taxon>
        <taxon>Metazoa</taxon>
        <taxon>Ecdysozoa</taxon>
        <taxon>Nematoda</taxon>
        <taxon>Chromadorea</taxon>
        <taxon>Rhabditida</taxon>
        <taxon>Rhabditina</taxon>
        <taxon>Diplogasteromorpha</taxon>
        <taxon>Diplogasteroidea</taxon>
        <taxon>Neodiplogasteridae</taxon>
        <taxon>Pristionchus</taxon>
    </lineage>
</organism>
<feature type="compositionally biased region" description="Basic and acidic residues" evidence="1">
    <location>
        <begin position="281"/>
        <end position="298"/>
    </location>
</feature>
<feature type="non-terminal residue" evidence="4">
    <location>
        <position position="1"/>
    </location>
</feature>
<feature type="region of interest" description="Disordered" evidence="1">
    <location>
        <begin position="281"/>
        <end position="391"/>
    </location>
</feature>
<feature type="compositionally biased region" description="Basic and acidic residues" evidence="1">
    <location>
        <begin position="328"/>
        <end position="337"/>
    </location>
</feature>
<dbReference type="EMBL" id="BTSX01000003">
    <property type="protein sequence ID" value="GMS87609.1"/>
    <property type="molecule type" value="Genomic_DNA"/>
</dbReference>
<dbReference type="Gene3D" id="2.10.50.10">
    <property type="entry name" value="Tumor Necrosis Factor Receptor, subunit A, domain 2"/>
    <property type="match status" value="2"/>
</dbReference>
<evidence type="ECO:0000256" key="2">
    <source>
        <dbReference type="SAM" id="Phobius"/>
    </source>
</evidence>
<sequence>SKCVKCPGNFTTMYDGAQSKNDCYVSCLPGYYTSYNTDPTQCIPCGIGYYEDETGALEHCKNCDHNSTLHEASTSSSDCVNTCDEPGKEIDENGSCRACVQGTFKDDPSDLRCGGNCPYGLTTAGTGSTSLSQCTVINCPKDRRVTTDTTLTPPNPSSFNIDSYCPLCSRGFAQTGTNQTECRPCNKFKDAANLPGCKSECEGEEDDKSCKDGFRCYPITNSPDYFECAKDRSKPDTSDNSMPWWVIALIVAGVLVLAAAIGILVWCCVTRRLFPCLKKPSKEARSPTEEVDDRERRQTLGVMETEPDAQESTRPPPSPSSVSLYKKNTKEEQDSPREVTGLPYLSVGPRPSDVDIDNNDLQHEAPAPLYRRTPPISKRASGEESMYDFES</sequence>
<evidence type="ECO:0000256" key="1">
    <source>
        <dbReference type="SAM" id="MobiDB-lite"/>
    </source>
</evidence>
<keyword evidence="2" id="KW-1133">Transmembrane helix</keyword>
<accession>A0AAV5T504</accession>
<proteinExistence type="predicted"/>
<dbReference type="Proteomes" id="UP001432027">
    <property type="component" value="Unassembled WGS sequence"/>
</dbReference>
<feature type="non-terminal residue" evidence="4">
    <location>
        <position position="391"/>
    </location>
</feature>
<gene>
    <name evidence="4" type="ORF">PENTCL1PPCAC_9784</name>
</gene>
<name>A0AAV5T504_9BILA</name>
<evidence type="ECO:0000313" key="5">
    <source>
        <dbReference type="Proteomes" id="UP001432027"/>
    </source>
</evidence>
<dbReference type="Pfam" id="PF07699">
    <property type="entry name" value="Ephrin_rec_like"/>
    <property type="match status" value="1"/>
</dbReference>
<evidence type="ECO:0000313" key="4">
    <source>
        <dbReference type="EMBL" id="GMS87609.1"/>
    </source>
</evidence>
<protein>
    <recommendedName>
        <fullName evidence="3">Tyrosine-protein kinase ephrin type A/B receptor-like domain-containing protein</fullName>
    </recommendedName>
</protein>
<feature type="domain" description="Tyrosine-protein kinase ephrin type A/B receptor-like" evidence="3">
    <location>
        <begin position="92"/>
        <end position="134"/>
    </location>
</feature>
<keyword evidence="2" id="KW-0472">Membrane</keyword>
<keyword evidence="5" id="KW-1185">Reference proteome</keyword>
<reference evidence="4" key="1">
    <citation type="submission" date="2023-10" db="EMBL/GenBank/DDBJ databases">
        <title>Genome assembly of Pristionchus species.</title>
        <authorList>
            <person name="Yoshida K."/>
            <person name="Sommer R.J."/>
        </authorList>
    </citation>
    <scope>NUCLEOTIDE SEQUENCE</scope>
    <source>
        <strain evidence="4">RS0144</strain>
    </source>
</reference>
<evidence type="ECO:0000259" key="3">
    <source>
        <dbReference type="Pfam" id="PF07699"/>
    </source>
</evidence>
<feature type="transmembrane region" description="Helical" evidence="2">
    <location>
        <begin position="242"/>
        <end position="269"/>
    </location>
</feature>
<dbReference type="AlphaFoldDB" id="A0AAV5T504"/>
<comment type="caution">
    <text evidence="4">The sequence shown here is derived from an EMBL/GenBank/DDBJ whole genome shotgun (WGS) entry which is preliminary data.</text>
</comment>
<keyword evidence="2" id="KW-0812">Transmembrane</keyword>